<keyword evidence="2" id="KW-1185">Reference proteome</keyword>
<evidence type="ECO:0000313" key="2">
    <source>
        <dbReference type="Proteomes" id="UP000037185"/>
    </source>
</evidence>
<dbReference type="EMBL" id="LGSP01000006">
    <property type="protein sequence ID" value="KNE83488.1"/>
    <property type="molecule type" value="Genomic_DNA"/>
</dbReference>
<sequence length="285" mass="31540">MEGSVHEAAEEHVKKFSAVPARRVAEFLRRHGWQQLPGERNKTIWTIRGDQADNLCMVCDGAREGFDIDSDDGDPYCPTHDGPAAALVYPSTSPEGTEAALHTVCAEASMTPAELLNALSLELADEAHLYFSHPLFTFPGDAEEIHGAVGGLMDIMDLCYATDASDETAVHGDVSLTAPDHVTMSFRHHLATEPSEEDDQIRALSRAAAERLQRTLNFLHPAPRLLSVVRQYATGELTLEEVMGPEDFRPGEGPERELWDAVDYFRHQHASFARWRFAYAVQGVD</sequence>
<gene>
    <name evidence="1" type="ORF">ADZ36_05295</name>
</gene>
<reference evidence="1" key="1">
    <citation type="submission" date="2015-07" db="EMBL/GenBank/DDBJ databases">
        <title>Draft genome sequence of Streptomyces fradiae, a resistant strain to nitron-oligomycin.</title>
        <authorList>
            <person name="Vatlin A.A."/>
            <person name="Bekker O.B."/>
            <person name="Danilenko V.N."/>
        </authorList>
    </citation>
    <scope>NUCLEOTIDE SEQUENCE</scope>
    <source>
        <strain evidence="1">Olg1-1</strain>
    </source>
</reference>
<name>A0ACC4WFV0_STRFR</name>
<proteinExistence type="predicted"/>
<dbReference type="Proteomes" id="UP000037185">
    <property type="component" value="Unassembled WGS sequence"/>
</dbReference>
<accession>A0ACC4WFV0</accession>
<organism evidence="1 2">
    <name type="scientific">Streptomyces fradiae</name>
    <name type="common">Streptomyces roseoflavus</name>
    <dbReference type="NCBI Taxonomy" id="1906"/>
    <lineage>
        <taxon>Bacteria</taxon>
        <taxon>Bacillati</taxon>
        <taxon>Actinomycetota</taxon>
        <taxon>Actinomycetes</taxon>
        <taxon>Kitasatosporales</taxon>
        <taxon>Streptomycetaceae</taxon>
        <taxon>Streptomyces</taxon>
    </lineage>
</organism>
<evidence type="ECO:0000313" key="1">
    <source>
        <dbReference type="EMBL" id="KNE83488.1"/>
    </source>
</evidence>
<protein>
    <submittedName>
        <fullName evidence="1">Uncharacterized protein</fullName>
    </submittedName>
</protein>
<comment type="caution">
    <text evidence="1">The sequence shown here is derived from an EMBL/GenBank/DDBJ whole genome shotgun (WGS) entry which is preliminary data.</text>
</comment>